<dbReference type="PANTHER" id="PTHR43280:SF31">
    <property type="entry name" value="TRANSCRIPTIONAL REGULATORY PROTEIN"/>
    <property type="match status" value="1"/>
</dbReference>
<comment type="caution">
    <text evidence="5">The sequence shown here is derived from an EMBL/GenBank/DDBJ whole genome shotgun (WGS) entry which is preliminary data.</text>
</comment>
<dbReference type="Gene3D" id="1.10.10.60">
    <property type="entry name" value="Homeodomain-like"/>
    <property type="match status" value="1"/>
</dbReference>
<gene>
    <name evidence="5" type="ORF">GCM10010470_23340</name>
</gene>
<dbReference type="InterPro" id="IPR020449">
    <property type="entry name" value="Tscrpt_reg_AraC-type_HTH"/>
</dbReference>
<dbReference type="InterPro" id="IPR018060">
    <property type="entry name" value="HTH_AraC"/>
</dbReference>
<dbReference type="PANTHER" id="PTHR43280">
    <property type="entry name" value="ARAC-FAMILY TRANSCRIPTIONAL REGULATOR"/>
    <property type="match status" value="1"/>
</dbReference>
<evidence type="ECO:0000259" key="4">
    <source>
        <dbReference type="PROSITE" id="PS01124"/>
    </source>
</evidence>
<protein>
    <recommendedName>
        <fullName evidence="4">HTH araC/xylS-type domain-containing protein</fullName>
    </recommendedName>
</protein>
<keyword evidence="3" id="KW-0804">Transcription</keyword>
<dbReference type="PROSITE" id="PS01124">
    <property type="entry name" value="HTH_ARAC_FAMILY_2"/>
    <property type="match status" value="1"/>
</dbReference>
<evidence type="ECO:0000313" key="6">
    <source>
        <dbReference type="Proteomes" id="UP001500979"/>
    </source>
</evidence>
<reference evidence="5 6" key="1">
    <citation type="journal article" date="2019" name="Int. J. Syst. Evol. Microbiol.">
        <title>The Global Catalogue of Microorganisms (GCM) 10K type strain sequencing project: providing services to taxonomists for standard genome sequencing and annotation.</title>
        <authorList>
            <consortium name="The Broad Institute Genomics Platform"/>
            <consortium name="The Broad Institute Genome Sequencing Center for Infectious Disease"/>
            <person name="Wu L."/>
            <person name="Ma J."/>
        </authorList>
    </citation>
    <scope>NUCLEOTIDE SEQUENCE [LARGE SCALE GENOMIC DNA]</scope>
    <source>
        <strain evidence="5 6">JCM 9383</strain>
    </source>
</reference>
<evidence type="ECO:0000256" key="3">
    <source>
        <dbReference type="ARBA" id="ARBA00023163"/>
    </source>
</evidence>
<sequence length="72" mass="8708">MRCWIRQRRLERCRRDLTNPHLRQRPVHAIAARWGFTDPAHFSRIFRAAYGLSPSDYRHNAFSREQTSTPRE</sequence>
<evidence type="ECO:0000256" key="1">
    <source>
        <dbReference type="ARBA" id="ARBA00023015"/>
    </source>
</evidence>
<proteinExistence type="predicted"/>
<dbReference type="PRINTS" id="PR00032">
    <property type="entry name" value="HTHARAC"/>
</dbReference>
<dbReference type="Proteomes" id="UP001500979">
    <property type="component" value="Unassembled WGS sequence"/>
</dbReference>
<name>A0ABN3VB26_9PSEU</name>
<dbReference type="InterPro" id="IPR009057">
    <property type="entry name" value="Homeodomain-like_sf"/>
</dbReference>
<dbReference type="SMART" id="SM00342">
    <property type="entry name" value="HTH_ARAC"/>
    <property type="match status" value="1"/>
</dbReference>
<dbReference type="EMBL" id="BAAAUX010000011">
    <property type="protein sequence ID" value="GAA2788117.1"/>
    <property type="molecule type" value="Genomic_DNA"/>
</dbReference>
<keyword evidence="1" id="KW-0805">Transcription regulation</keyword>
<evidence type="ECO:0000256" key="2">
    <source>
        <dbReference type="ARBA" id="ARBA00023125"/>
    </source>
</evidence>
<dbReference type="Pfam" id="PF12833">
    <property type="entry name" value="HTH_18"/>
    <property type="match status" value="1"/>
</dbReference>
<accession>A0ABN3VB26</accession>
<dbReference type="SUPFAM" id="SSF46689">
    <property type="entry name" value="Homeodomain-like"/>
    <property type="match status" value="1"/>
</dbReference>
<organism evidence="5 6">
    <name type="scientific">Saccharopolyspora taberi</name>
    <dbReference type="NCBI Taxonomy" id="60895"/>
    <lineage>
        <taxon>Bacteria</taxon>
        <taxon>Bacillati</taxon>
        <taxon>Actinomycetota</taxon>
        <taxon>Actinomycetes</taxon>
        <taxon>Pseudonocardiales</taxon>
        <taxon>Pseudonocardiaceae</taxon>
        <taxon>Saccharopolyspora</taxon>
    </lineage>
</organism>
<keyword evidence="6" id="KW-1185">Reference proteome</keyword>
<keyword evidence="2" id="KW-0238">DNA-binding</keyword>
<evidence type="ECO:0000313" key="5">
    <source>
        <dbReference type="EMBL" id="GAA2788117.1"/>
    </source>
</evidence>
<feature type="domain" description="HTH araC/xylS-type" evidence="4">
    <location>
        <begin position="1"/>
        <end position="60"/>
    </location>
</feature>